<protein>
    <submittedName>
        <fullName evidence="1">Uncharacterized protein</fullName>
    </submittedName>
</protein>
<dbReference type="AlphaFoldDB" id="A0A1M5IXP2"/>
<dbReference type="EMBL" id="FQUC01000021">
    <property type="protein sequence ID" value="SHG33092.1"/>
    <property type="molecule type" value="Genomic_DNA"/>
</dbReference>
<name>A0A1M5IXP2_9BACT</name>
<accession>A0A1M5IXP2</accession>
<proteinExistence type="predicted"/>
<dbReference type="STRING" id="1346286.SAMN05444362_12152"/>
<evidence type="ECO:0000313" key="2">
    <source>
        <dbReference type="Proteomes" id="UP000184480"/>
    </source>
</evidence>
<keyword evidence="2" id="KW-1185">Reference proteome</keyword>
<sequence>MRRNKEQIEARIKEIHSYLLCHNMADMSKSEFWRSTNELHVLGIISENNVVKSYRVGNYMDGYKLMK</sequence>
<dbReference type="Proteomes" id="UP000184480">
    <property type="component" value="Unassembled WGS sequence"/>
</dbReference>
<evidence type="ECO:0000313" key="1">
    <source>
        <dbReference type="EMBL" id="SHG33092.1"/>
    </source>
</evidence>
<gene>
    <name evidence="1" type="ORF">SAMN05444362_12152</name>
</gene>
<reference evidence="2" key="1">
    <citation type="submission" date="2016-11" db="EMBL/GenBank/DDBJ databases">
        <authorList>
            <person name="Varghese N."/>
            <person name="Submissions S."/>
        </authorList>
    </citation>
    <scope>NUCLEOTIDE SEQUENCE [LARGE SCALE GENOMIC DNA]</scope>
    <source>
        <strain evidence="2">DSM 27370</strain>
    </source>
</reference>
<organism evidence="1 2">
    <name type="scientific">Dysgonomonas macrotermitis</name>
    <dbReference type="NCBI Taxonomy" id="1346286"/>
    <lineage>
        <taxon>Bacteria</taxon>
        <taxon>Pseudomonadati</taxon>
        <taxon>Bacteroidota</taxon>
        <taxon>Bacteroidia</taxon>
        <taxon>Bacteroidales</taxon>
        <taxon>Dysgonomonadaceae</taxon>
        <taxon>Dysgonomonas</taxon>
    </lineage>
</organism>
<dbReference type="RefSeq" id="WP_073357338.1">
    <property type="nucleotide sequence ID" value="NZ_BBXL01000026.1"/>
</dbReference>